<dbReference type="Gene3D" id="1.20.1250.20">
    <property type="entry name" value="MFS general substrate transporter like domains"/>
    <property type="match status" value="2"/>
</dbReference>
<feature type="transmembrane region" description="Helical" evidence="7">
    <location>
        <begin position="339"/>
        <end position="359"/>
    </location>
</feature>
<feature type="transmembrane region" description="Helical" evidence="7">
    <location>
        <begin position="60"/>
        <end position="84"/>
    </location>
</feature>
<dbReference type="PANTHER" id="PTHR43045">
    <property type="entry name" value="SHIKIMATE TRANSPORTER"/>
    <property type="match status" value="1"/>
</dbReference>
<dbReference type="EMBL" id="JBBEGM010000004">
    <property type="protein sequence ID" value="MEJ2862107.1"/>
    <property type="molecule type" value="Genomic_DNA"/>
</dbReference>
<protein>
    <submittedName>
        <fullName evidence="9">MFS transporter</fullName>
    </submittedName>
</protein>
<feature type="transmembrane region" description="Helical" evidence="7">
    <location>
        <begin position="96"/>
        <end position="120"/>
    </location>
</feature>
<keyword evidence="4 7" id="KW-0812">Transmembrane</keyword>
<name>A0ABU8M4X4_9PSEU</name>
<feature type="domain" description="Major facilitator superfamily (MFS) profile" evidence="8">
    <location>
        <begin position="23"/>
        <end position="434"/>
    </location>
</feature>
<dbReference type="InterPro" id="IPR020846">
    <property type="entry name" value="MFS_dom"/>
</dbReference>
<comment type="subcellular location">
    <subcellularLocation>
        <location evidence="1">Cell membrane</location>
        <topology evidence="1">Multi-pass membrane protein</topology>
    </subcellularLocation>
</comment>
<feature type="transmembrane region" description="Helical" evidence="7">
    <location>
        <begin position="171"/>
        <end position="188"/>
    </location>
</feature>
<feature type="transmembrane region" description="Helical" evidence="7">
    <location>
        <begin position="407"/>
        <end position="427"/>
    </location>
</feature>
<evidence type="ECO:0000256" key="6">
    <source>
        <dbReference type="ARBA" id="ARBA00023136"/>
    </source>
</evidence>
<dbReference type="Proteomes" id="UP001369736">
    <property type="component" value="Unassembled WGS sequence"/>
</dbReference>
<evidence type="ECO:0000313" key="10">
    <source>
        <dbReference type="Proteomes" id="UP001369736"/>
    </source>
</evidence>
<proteinExistence type="predicted"/>
<evidence type="ECO:0000313" key="9">
    <source>
        <dbReference type="EMBL" id="MEJ2862107.1"/>
    </source>
</evidence>
<gene>
    <name evidence="9" type="ORF">WCD58_13125</name>
</gene>
<evidence type="ECO:0000256" key="1">
    <source>
        <dbReference type="ARBA" id="ARBA00004651"/>
    </source>
</evidence>
<keyword evidence="10" id="KW-1185">Reference proteome</keyword>
<sequence>MRPTDELAPTADRARTGLSPGRTAFACMIGTLVEIYDFILYTFVAALVFGPLFFPGAQPWLGTLAALSSHAVAFFVRPLGAWVFGRLGDRWGRRGALVLSLSLMGVASAGVGLLPTFAAIGVAAPVLLVVLRLVQGLAVGGEWGGAVAVAVEHAPPSRRVLYGSLPQVGSVLGLALAAASLLVVASAVDEETFVAWGWRVPFLAGFVLVALGMFVRLRLEETPDFKETRDEVPATFAATMREAGRPILAVTLAWLAIIVVVYALMTGLLAYAKSYVEGIDAHDVQVGLVLCGLLLVPYTIGAALLCRKVSRERVVLAAGIFTVVWAFPAFGLVATGEPALLWLAMAIGVIPYGLGNGALPSLMSDVFPVRLRYTGVAVSFALANVIGGALLPLPALALVQTFGGSSVPLAVALVLGGLASVVGVAMLRRLPRYPAGSAGPELESADTAASR</sequence>
<feature type="transmembrane region" description="Helical" evidence="7">
    <location>
        <begin position="371"/>
        <end position="395"/>
    </location>
</feature>
<dbReference type="InterPro" id="IPR011701">
    <property type="entry name" value="MFS"/>
</dbReference>
<keyword evidence="2" id="KW-0813">Transport</keyword>
<dbReference type="RefSeq" id="WP_337703481.1">
    <property type="nucleotide sequence ID" value="NZ_JBBEGM010000004.1"/>
</dbReference>
<dbReference type="PANTHER" id="PTHR43045:SF1">
    <property type="entry name" value="SHIKIMATE TRANSPORTER"/>
    <property type="match status" value="1"/>
</dbReference>
<evidence type="ECO:0000256" key="5">
    <source>
        <dbReference type="ARBA" id="ARBA00022989"/>
    </source>
</evidence>
<reference evidence="9 10" key="1">
    <citation type="submission" date="2024-03" db="EMBL/GenBank/DDBJ databases">
        <title>Actinomycetospora sp. OC33-EN07, a novel actinomycete isolated from wild orchid (Aerides multiflora).</title>
        <authorList>
            <person name="Suriyachadkun C."/>
        </authorList>
    </citation>
    <scope>NUCLEOTIDE SEQUENCE [LARGE SCALE GENOMIC DNA]</scope>
    <source>
        <strain evidence="9 10">OC33-EN07</strain>
    </source>
</reference>
<keyword evidence="5 7" id="KW-1133">Transmembrane helix</keyword>
<feature type="transmembrane region" description="Helical" evidence="7">
    <location>
        <begin position="247"/>
        <end position="272"/>
    </location>
</feature>
<evidence type="ECO:0000256" key="2">
    <source>
        <dbReference type="ARBA" id="ARBA00022448"/>
    </source>
</evidence>
<evidence type="ECO:0000256" key="4">
    <source>
        <dbReference type="ARBA" id="ARBA00022692"/>
    </source>
</evidence>
<dbReference type="SUPFAM" id="SSF103473">
    <property type="entry name" value="MFS general substrate transporter"/>
    <property type="match status" value="1"/>
</dbReference>
<keyword evidence="3" id="KW-1003">Cell membrane</keyword>
<feature type="transmembrane region" description="Helical" evidence="7">
    <location>
        <begin position="314"/>
        <end position="333"/>
    </location>
</feature>
<dbReference type="PROSITE" id="PS50850">
    <property type="entry name" value="MFS"/>
    <property type="match status" value="1"/>
</dbReference>
<keyword evidence="6 7" id="KW-0472">Membrane</keyword>
<organism evidence="9 10">
    <name type="scientific">Actinomycetospora flava</name>
    <dbReference type="NCBI Taxonomy" id="3129232"/>
    <lineage>
        <taxon>Bacteria</taxon>
        <taxon>Bacillati</taxon>
        <taxon>Actinomycetota</taxon>
        <taxon>Actinomycetes</taxon>
        <taxon>Pseudonocardiales</taxon>
        <taxon>Pseudonocardiaceae</taxon>
        <taxon>Actinomycetospora</taxon>
    </lineage>
</organism>
<feature type="transmembrane region" description="Helical" evidence="7">
    <location>
        <begin position="200"/>
        <end position="219"/>
    </location>
</feature>
<accession>A0ABU8M4X4</accession>
<feature type="transmembrane region" description="Helical" evidence="7">
    <location>
        <begin position="284"/>
        <end position="305"/>
    </location>
</feature>
<evidence type="ECO:0000256" key="3">
    <source>
        <dbReference type="ARBA" id="ARBA00022475"/>
    </source>
</evidence>
<evidence type="ECO:0000259" key="8">
    <source>
        <dbReference type="PROSITE" id="PS50850"/>
    </source>
</evidence>
<feature type="transmembrane region" description="Helical" evidence="7">
    <location>
        <begin position="35"/>
        <end position="54"/>
    </location>
</feature>
<feature type="transmembrane region" description="Helical" evidence="7">
    <location>
        <begin position="126"/>
        <end position="151"/>
    </location>
</feature>
<dbReference type="Pfam" id="PF07690">
    <property type="entry name" value="MFS_1"/>
    <property type="match status" value="1"/>
</dbReference>
<comment type="caution">
    <text evidence="9">The sequence shown here is derived from an EMBL/GenBank/DDBJ whole genome shotgun (WGS) entry which is preliminary data.</text>
</comment>
<evidence type="ECO:0000256" key="7">
    <source>
        <dbReference type="SAM" id="Phobius"/>
    </source>
</evidence>
<dbReference type="InterPro" id="IPR036259">
    <property type="entry name" value="MFS_trans_sf"/>
</dbReference>